<feature type="repeat" description="PPR" evidence="2">
    <location>
        <begin position="75"/>
        <end position="108"/>
    </location>
</feature>
<dbReference type="NCBIfam" id="TIGR00756">
    <property type="entry name" value="PPR"/>
    <property type="match status" value="2"/>
</dbReference>
<dbReference type="InterPro" id="IPR046960">
    <property type="entry name" value="PPR_At4g14850-like_plant"/>
</dbReference>
<comment type="caution">
    <text evidence="3">The sequence shown here is derived from an EMBL/GenBank/DDBJ whole genome shotgun (WGS) entry which is preliminary data.</text>
</comment>
<dbReference type="Pfam" id="PF01535">
    <property type="entry name" value="PPR"/>
    <property type="match status" value="2"/>
</dbReference>
<evidence type="ECO:0000313" key="4">
    <source>
        <dbReference type="Proteomes" id="UP000197138"/>
    </source>
</evidence>
<reference evidence="4" key="1">
    <citation type="journal article" date="2017" name="Plant J.">
        <title>The pomegranate (Punica granatum L.) genome and the genomics of punicalagin biosynthesis.</title>
        <authorList>
            <person name="Qin G."/>
            <person name="Xu C."/>
            <person name="Ming R."/>
            <person name="Tang H."/>
            <person name="Guyot R."/>
            <person name="Kramer E.M."/>
            <person name="Hu Y."/>
            <person name="Yi X."/>
            <person name="Qi Y."/>
            <person name="Xu X."/>
            <person name="Gao Z."/>
            <person name="Pan H."/>
            <person name="Jian J."/>
            <person name="Tian Y."/>
            <person name="Yue Z."/>
            <person name="Xu Y."/>
        </authorList>
    </citation>
    <scope>NUCLEOTIDE SEQUENCE [LARGE SCALE GENOMIC DNA]</scope>
    <source>
        <strain evidence="4">cv. Dabenzi</strain>
    </source>
</reference>
<dbReference type="FunFam" id="1.25.40.10:FF:000934">
    <property type="entry name" value="Pentatricopeptide repeat-containing protein"/>
    <property type="match status" value="1"/>
</dbReference>
<dbReference type="Gene3D" id="1.25.40.10">
    <property type="entry name" value="Tetratricopeptide repeat domain"/>
    <property type="match status" value="1"/>
</dbReference>
<protein>
    <recommendedName>
        <fullName evidence="5">Pentatricopeptide repeat-containing protein</fullName>
    </recommendedName>
</protein>
<proteinExistence type="predicted"/>
<dbReference type="AlphaFoldDB" id="A0A218Y0V3"/>
<accession>A0A218Y0V3</accession>
<organism evidence="3 4">
    <name type="scientific">Punica granatum</name>
    <name type="common">Pomegranate</name>
    <dbReference type="NCBI Taxonomy" id="22663"/>
    <lineage>
        <taxon>Eukaryota</taxon>
        <taxon>Viridiplantae</taxon>
        <taxon>Streptophyta</taxon>
        <taxon>Embryophyta</taxon>
        <taxon>Tracheophyta</taxon>
        <taxon>Spermatophyta</taxon>
        <taxon>Magnoliopsida</taxon>
        <taxon>eudicotyledons</taxon>
        <taxon>Gunneridae</taxon>
        <taxon>Pentapetalae</taxon>
        <taxon>rosids</taxon>
        <taxon>malvids</taxon>
        <taxon>Myrtales</taxon>
        <taxon>Lythraceae</taxon>
        <taxon>Punica</taxon>
    </lineage>
</organism>
<dbReference type="InterPro" id="IPR002885">
    <property type="entry name" value="PPR_rpt"/>
</dbReference>
<dbReference type="EMBL" id="MTKT01000548">
    <property type="protein sequence ID" value="OWM90431.1"/>
    <property type="molecule type" value="Genomic_DNA"/>
</dbReference>
<dbReference type="GO" id="GO:0003723">
    <property type="term" value="F:RNA binding"/>
    <property type="evidence" value="ECO:0007669"/>
    <property type="project" value="InterPro"/>
</dbReference>
<evidence type="ECO:0000256" key="2">
    <source>
        <dbReference type="PROSITE-ProRule" id="PRU00708"/>
    </source>
</evidence>
<gene>
    <name evidence="3" type="ORF">CDL15_Pgr014734</name>
</gene>
<dbReference type="InterPro" id="IPR011990">
    <property type="entry name" value="TPR-like_helical_dom_sf"/>
</dbReference>
<sequence>MLRIDAGVDSFTFPPVIRSCASLLEFDLGREVHSLAIKRGLSSDSYVQTALIDFYSKAGDLSFAERIFDSMMVKDPIACNCLISAYSKCGDVSKARRLFDEMPSRGIA</sequence>
<evidence type="ECO:0000313" key="3">
    <source>
        <dbReference type="EMBL" id="OWM90431.1"/>
    </source>
</evidence>
<keyword evidence="1" id="KW-0677">Repeat</keyword>
<dbReference type="GO" id="GO:0009451">
    <property type="term" value="P:RNA modification"/>
    <property type="evidence" value="ECO:0007669"/>
    <property type="project" value="InterPro"/>
</dbReference>
<dbReference type="Proteomes" id="UP000197138">
    <property type="component" value="Unassembled WGS sequence"/>
</dbReference>
<dbReference type="PANTHER" id="PTHR47926">
    <property type="entry name" value="PENTATRICOPEPTIDE REPEAT-CONTAINING PROTEIN"/>
    <property type="match status" value="1"/>
</dbReference>
<evidence type="ECO:0008006" key="5">
    <source>
        <dbReference type="Google" id="ProtNLM"/>
    </source>
</evidence>
<name>A0A218Y0V3_PUNGR</name>
<dbReference type="PROSITE" id="PS51375">
    <property type="entry name" value="PPR"/>
    <property type="match status" value="1"/>
</dbReference>
<evidence type="ECO:0000256" key="1">
    <source>
        <dbReference type="ARBA" id="ARBA00022737"/>
    </source>
</evidence>